<evidence type="ECO:0000313" key="9">
    <source>
        <dbReference type="Proteomes" id="UP000295468"/>
    </source>
</evidence>
<dbReference type="InterPro" id="IPR039421">
    <property type="entry name" value="Type_1_exporter"/>
</dbReference>
<keyword evidence="2 5" id="KW-0812">Transmembrane</keyword>
<evidence type="ECO:0000259" key="7">
    <source>
        <dbReference type="PROSITE" id="PS50929"/>
    </source>
</evidence>
<dbReference type="GO" id="GO:0005524">
    <property type="term" value="F:ATP binding"/>
    <property type="evidence" value="ECO:0007669"/>
    <property type="project" value="InterPro"/>
</dbReference>
<comment type="caution">
    <text evidence="8">The sequence shown here is derived from an EMBL/GenBank/DDBJ whole genome shotgun (WGS) entry which is preliminary data.</text>
</comment>
<dbReference type="OrthoDB" id="311344at2"/>
<feature type="domain" description="ABC transmembrane type-1" evidence="7">
    <location>
        <begin position="26"/>
        <end position="305"/>
    </location>
</feature>
<dbReference type="GO" id="GO:0005886">
    <property type="term" value="C:plasma membrane"/>
    <property type="evidence" value="ECO:0007669"/>
    <property type="project" value="UniProtKB-SubCell"/>
</dbReference>
<dbReference type="InterPro" id="IPR011527">
    <property type="entry name" value="ABC1_TM_dom"/>
</dbReference>
<evidence type="ECO:0000256" key="4">
    <source>
        <dbReference type="ARBA" id="ARBA00023136"/>
    </source>
</evidence>
<dbReference type="PROSITE" id="PS50929">
    <property type="entry name" value="ABC_TM1F"/>
    <property type="match status" value="1"/>
</dbReference>
<dbReference type="SUPFAM" id="SSF90123">
    <property type="entry name" value="ABC transporter transmembrane region"/>
    <property type="match status" value="1"/>
</dbReference>
<feature type="transmembrane region" description="Helical" evidence="5">
    <location>
        <begin position="26"/>
        <end position="48"/>
    </location>
</feature>
<dbReference type="PANTHER" id="PTHR43394">
    <property type="entry name" value="ATP-DEPENDENT PERMEASE MDL1, MITOCHONDRIAL"/>
    <property type="match status" value="1"/>
</dbReference>
<keyword evidence="9" id="KW-1185">Reference proteome</keyword>
<gene>
    <name evidence="8" type="ORF">CLV82_2598</name>
</gene>
<dbReference type="Gene3D" id="3.40.50.300">
    <property type="entry name" value="P-loop containing nucleotide triphosphate hydrolases"/>
    <property type="match status" value="1"/>
</dbReference>
<dbReference type="Gene3D" id="1.20.1560.10">
    <property type="entry name" value="ABC transporter type 1, transmembrane domain"/>
    <property type="match status" value="1"/>
</dbReference>
<name>A0A4R6TFP2_9FLAO</name>
<feature type="transmembrane region" description="Helical" evidence="5">
    <location>
        <begin position="161"/>
        <end position="177"/>
    </location>
</feature>
<keyword evidence="3 5" id="KW-1133">Transmembrane helix</keyword>
<evidence type="ECO:0000313" key="8">
    <source>
        <dbReference type="EMBL" id="TDQ29145.1"/>
    </source>
</evidence>
<feature type="transmembrane region" description="Helical" evidence="5">
    <location>
        <begin position="242"/>
        <end position="270"/>
    </location>
</feature>
<dbReference type="InterPro" id="IPR036640">
    <property type="entry name" value="ABC1_TM_sf"/>
</dbReference>
<dbReference type="EMBL" id="SNYI01000003">
    <property type="protein sequence ID" value="TDQ29145.1"/>
    <property type="molecule type" value="Genomic_DNA"/>
</dbReference>
<proteinExistence type="predicted"/>
<sequence length="558" mass="63298">MKSKLITPWIRFVSLLKLDRKDLRQLFLYAILAGVVALSLPLGIQAIINLIQGAQVSTSWIVLVVLVTMAVAFQGILQLMQLRILENIQQKIFIRSSFEFAYRFPKIKPAELRKYYPPELANRFFDTLTVQKGLSKILIDFPAALLQILFGLLLLSFYHPFFILYGLLLIGLVYLLFQFTARKGLETSLEESRSKYRVAHWIQEVARSLMSFKLSGTSSLAMNRNDKLTVDYLDSREGHFRILLLQFAQFIGFKVLVTAGLLLIGGLLVLNQQMNIGQFVASEIIILLVINSVEKVITGLDTFYDVLTSLEKIGEVVDKDLEPQEGEDPFEREEILHLELDELRYSSPEGQDILRGISFEINAGDRILLQGVSGSGKTTLLKILSGVLEYTSGAFYVNDRSYKGVWPNKYRAKLGQVLPDQSPFEGTILENITFGREDISNEDVHHVLKQLELLDFVREQPKGLKTKLYPEGQYIPYSVAIRIVLARAIVHKPRFLVLKDPLELVEAGIASRIIQYLSAPERPWALIVVSRNPEWEKTCTRLIELNEGKIVTKSGDHA</sequence>
<dbReference type="SUPFAM" id="SSF52540">
    <property type="entry name" value="P-loop containing nucleoside triphosphate hydrolases"/>
    <property type="match status" value="1"/>
</dbReference>
<keyword evidence="4 5" id="KW-0472">Membrane</keyword>
<accession>A0A4R6TFP2</accession>
<dbReference type="Pfam" id="PF00005">
    <property type="entry name" value="ABC_tran"/>
    <property type="match status" value="1"/>
</dbReference>
<organism evidence="8 9">
    <name type="scientific">Zeaxanthinibacter enoshimensis</name>
    <dbReference type="NCBI Taxonomy" id="392009"/>
    <lineage>
        <taxon>Bacteria</taxon>
        <taxon>Pseudomonadati</taxon>
        <taxon>Bacteroidota</taxon>
        <taxon>Flavobacteriia</taxon>
        <taxon>Flavobacteriales</taxon>
        <taxon>Flavobacteriaceae</taxon>
        <taxon>Zeaxanthinibacter</taxon>
    </lineage>
</organism>
<evidence type="ECO:0000256" key="3">
    <source>
        <dbReference type="ARBA" id="ARBA00022989"/>
    </source>
</evidence>
<evidence type="ECO:0000256" key="5">
    <source>
        <dbReference type="SAM" id="Phobius"/>
    </source>
</evidence>
<dbReference type="RefSeq" id="WP_133644734.1">
    <property type="nucleotide sequence ID" value="NZ_SNYI01000003.1"/>
</dbReference>
<dbReference type="InterPro" id="IPR027417">
    <property type="entry name" value="P-loop_NTPase"/>
</dbReference>
<comment type="subcellular location">
    <subcellularLocation>
        <location evidence="1">Cell membrane</location>
        <topology evidence="1">Multi-pass membrane protein</topology>
    </subcellularLocation>
</comment>
<dbReference type="GO" id="GO:0016887">
    <property type="term" value="F:ATP hydrolysis activity"/>
    <property type="evidence" value="ECO:0007669"/>
    <property type="project" value="InterPro"/>
</dbReference>
<dbReference type="Pfam" id="PF00664">
    <property type="entry name" value="ABC_membrane"/>
    <property type="match status" value="1"/>
</dbReference>
<dbReference type="GO" id="GO:0015421">
    <property type="term" value="F:ABC-type oligopeptide transporter activity"/>
    <property type="evidence" value="ECO:0007669"/>
    <property type="project" value="TreeGrafter"/>
</dbReference>
<dbReference type="AlphaFoldDB" id="A0A4R6TFP2"/>
<feature type="domain" description="ABC transporter" evidence="6">
    <location>
        <begin position="338"/>
        <end position="558"/>
    </location>
</feature>
<evidence type="ECO:0000259" key="6">
    <source>
        <dbReference type="PROSITE" id="PS50893"/>
    </source>
</evidence>
<dbReference type="PROSITE" id="PS50893">
    <property type="entry name" value="ABC_TRANSPORTER_2"/>
    <property type="match status" value="1"/>
</dbReference>
<feature type="transmembrane region" description="Helical" evidence="5">
    <location>
        <begin position="137"/>
        <end position="155"/>
    </location>
</feature>
<dbReference type="InterPro" id="IPR003439">
    <property type="entry name" value="ABC_transporter-like_ATP-bd"/>
</dbReference>
<dbReference type="Proteomes" id="UP000295468">
    <property type="component" value="Unassembled WGS sequence"/>
</dbReference>
<reference evidence="8 9" key="1">
    <citation type="submission" date="2019-03" db="EMBL/GenBank/DDBJ databases">
        <title>Genomic Encyclopedia of Archaeal and Bacterial Type Strains, Phase II (KMG-II): from individual species to whole genera.</title>
        <authorList>
            <person name="Goeker M."/>
        </authorList>
    </citation>
    <scope>NUCLEOTIDE SEQUENCE [LARGE SCALE GENOMIC DNA]</scope>
    <source>
        <strain evidence="8 9">DSM 18435</strain>
    </source>
</reference>
<evidence type="ECO:0000256" key="2">
    <source>
        <dbReference type="ARBA" id="ARBA00022692"/>
    </source>
</evidence>
<feature type="transmembrane region" description="Helical" evidence="5">
    <location>
        <begin position="60"/>
        <end position="80"/>
    </location>
</feature>
<dbReference type="PANTHER" id="PTHR43394:SF4">
    <property type="entry name" value="TOXIN SECRETION ABC TRANSPORTER ATP-BINDING PROTEIN"/>
    <property type="match status" value="1"/>
</dbReference>
<protein>
    <submittedName>
        <fullName evidence="8">ABC-type bacteriocin/lantibiotic exporter with double-glycine peptidase domain</fullName>
    </submittedName>
</protein>
<evidence type="ECO:0000256" key="1">
    <source>
        <dbReference type="ARBA" id="ARBA00004651"/>
    </source>
</evidence>